<sequence>MSPGSSTESYPAFARIGLRENPGKNLNQYVPGTEATPRHTSDLDHCTIEWAQFRLTAVPQVNDNRPSQTFLKCEVKVARVHDYTANTYQVNSRATVRPEELDQRRKVVVPSGIKPEIFQLYVAQDLSSVAIARNVYSRGALYGAETWTLRRSEEKQLEAFEMWIWRRMERVKWTDRTKNEAVLEKGDEERMMLKLIRKRKINWLGHLLKRNCLLKDALEGMVNGKRVRGRRTYQIIDYIKIYGSYETKRKTENRKDWRMLDVQ</sequence>
<dbReference type="Proteomes" id="UP001148838">
    <property type="component" value="Unassembled WGS sequence"/>
</dbReference>
<organism evidence="1 2">
    <name type="scientific">Periplaneta americana</name>
    <name type="common">American cockroach</name>
    <name type="synonym">Blatta americana</name>
    <dbReference type="NCBI Taxonomy" id="6978"/>
    <lineage>
        <taxon>Eukaryota</taxon>
        <taxon>Metazoa</taxon>
        <taxon>Ecdysozoa</taxon>
        <taxon>Arthropoda</taxon>
        <taxon>Hexapoda</taxon>
        <taxon>Insecta</taxon>
        <taxon>Pterygota</taxon>
        <taxon>Neoptera</taxon>
        <taxon>Polyneoptera</taxon>
        <taxon>Dictyoptera</taxon>
        <taxon>Blattodea</taxon>
        <taxon>Blattoidea</taxon>
        <taxon>Blattidae</taxon>
        <taxon>Blattinae</taxon>
        <taxon>Periplaneta</taxon>
    </lineage>
</organism>
<keyword evidence="2" id="KW-1185">Reference proteome</keyword>
<reference evidence="1 2" key="1">
    <citation type="journal article" date="2022" name="Allergy">
        <title>Genome assembly and annotation of Periplaneta americana reveal a comprehensive cockroach allergen profile.</title>
        <authorList>
            <person name="Wang L."/>
            <person name="Xiong Q."/>
            <person name="Saelim N."/>
            <person name="Wang L."/>
            <person name="Nong W."/>
            <person name="Wan A.T."/>
            <person name="Shi M."/>
            <person name="Liu X."/>
            <person name="Cao Q."/>
            <person name="Hui J.H.L."/>
            <person name="Sookrung N."/>
            <person name="Leung T.F."/>
            <person name="Tungtrongchitr A."/>
            <person name="Tsui S.K.W."/>
        </authorList>
    </citation>
    <scope>NUCLEOTIDE SEQUENCE [LARGE SCALE GENOMIC DNA]</scope>
    <source>
        <strain evidence="1">PWHHKU_190912</strain>
    </source>
</reference>
<accession>A0ABQ8TNL8</accession>
<dbReference type="PANTHER" id="PTHR47027">
    <property type="entry name" value="REVERSE TRANSCRIPTASE DOMAIN-CONTAINING PROTEIN"/>
    <property type="match status" value="1"/>
</dbReference>
<dbReference type="PANTHER" id="PTHR47027:SF8">
    <property type="entry name" value="RIBONUCLEASE H"/>
    <property type="match status" value="1"/>
</dbReference>
<name>A0ABQ8TNL8_PERAM</name>
<gene>
    <name evidence="1" type="ORF">ANN_10180</name>
</gene>
<evidence type="ECO:0000313" key="1">
    <source>
        <dbReference type="EMBL" id="KAJ4448167.1"/>
    </source>
</evidence>
<dbReference type="EMBL" id="JAJSOF020000005">
    <property type="protein sequence ID" value="KAJ4448167.1"/>
    <property type="molecule type" value="Genomic_DNA"/>
</dbReference>
<evidence type="ECO:0000313" key="2">
    <source>
        <dbReference type="Proteomes" id="UP001148838"/>
    </source>
</evidence>
<proteinExistence type="predicted"/>
<comment type="caution">
    <text evidence="1">The sequence shown here is derived from an EMBL/GenBank/DDBJ whole genome shotgun (WGS) entry which is preliminary data.</text>
</comment>
<protein>
    <submittedName>
        <fullName evidence="1">Uncharacterized protein</fullName>
    </submittedName>
</protein>